<dbReference type="InterPro" id="IPR000835">
    <property type="entry name" value="HTH_MarR-typ"/>
</dbReference>
<name>A0A5P9QDT6_9MICO</name>
<dbReference type="PANTHER" id="PTHR33164">
    <property type="entry name" value="TRANSCRIPTIONAL REGULATOR, MARR FAMILY"/>
    <property type="match status" value="1"/>
</dbReference>
<dbReference type="SUPFAM" id="SSF46785">
    <property type="entry name" value="Winged helix' DNA-binding domain"/>
    <property type="match status" value="1"/>
</dbReference>
<feature type="domain" description="HTH marR-type" evidence="1">
    <location>
        <begin position="20"/>
        <end position="152"/>
    </location>
</feature>
<evidence type="ECO:0000313" key="3">
    <source>
        <dbReference type="Proteomes" id="UP000326702"/>
    </source>
</evidence>
<accession>A0A5P9QDT6</accession>
<proteinExistence type="predicted"/>
<organism evidence="2 3">
    <name type="scientific">Luteimicrobium xylanilyticum</name>
    <dbReference type="NCBI Taxonomy" id="1133546"/>
    <lineage>
        <taxon>Bacteria</taxon>
        <taxon>Bacillati</taxon>
        <taxon>Actinomycetota</taxon>
        <taxon>Actinomycetes</taxon>
        <taxon>Micrococcales</taxon>
        <taxon>Luteimicrobium</taxon>
    </lineage>
</organism>
<dbReference type="PANTHER" id="PTHR33164:SF99">
    <property type="entry name" value="MARR FAMILY REGULATORY PROTEIN"/>
    <property type="match status" value="1"/>
</dbReference>
<dbReference type="KEGG" id="lxl:KDY119_03078"/>
<dbReference type="GO" id="GO:0003700">
    <property type="term" value="F:DNA-binding transcription factor activity"/>
    <property type="evidence" value="ECO:0007669"/>
    <property type="project" value="InterPro"/>
</dbReference>
<dbReference type="OrthoDB" id="8635520at2"/>
<dbReference type="GO" id="GO:0006950">
    <property type="term" value="P:response to stress"/>
    <property type="evidence" value="ECO:0007669"/>
    <property type="project" value="TreeGrafter"/>
</dbReference>
<dbReference type="InterPro" id="IPR036390">
    <property type="entry name" value="WH_DNA-bd_sf"/>
</dbReference>
<dbReference type="SMART" id="SM00347">
    <property type="entry name" value="HTH_MARR"/>
    <property type="match status" value="1"/>
</dbReference>
<dbReference type="RefSeq" id="WP_051136293.1">
    <property type="nucleotide sequence ID" value="NZ_BAABIH010000024.1"/>
</dbReference>
<reference evidence="2 3" key="1">
    <citation type="submission" date="2019-10" db="EMBL/GenBank/DDBJ databases">
        <title>Genome sequence of Luteimicrobium xylanilyticum HY-24.</title>
        <authorList>
            <person name="Kim D.Y."/>
            <person name="Park H.-Y."/>
        </authorList>
    </citation>
    <scope>NUCLEOTIDE SEQUENCE [LARGE SCALE GENOMIC DNA]</scope>
    <source>
        <strain evidence="2 3">HY-24</strain>
    </source>
</reference>
<dbReference type="Gene3D" id="1.10.10.10">
    <property type="entry name" value="Winged helix-like DNA-binding domain superfamily/Winged helix DNA-binding domain"/>
    <property type="match status" value="1"/>
</dbReference>
<dbReference type="InterPro" id="IPR036388">
    <property type="entry name" value="WH-like_DNA-bd_sf"/>
</dbReference>
<dbReference type="EMBL" id="CP045529">
    <property type="protein sequence ID" value="QFU99547.1"/>
    <property type="molecule type" value="Genomic_DNA"/>
</dbReference>
<dbReference type="PROSITE" id="PS50995">
    <property type="entry name" value="HTH_MARR_2"/>
    <property type="match status" value="1"/>
</dbReference>
<dbReference type="Proteomes" id="UP000326702">
    <property type="component" value="Chromosome"/>
</dbReference>
<evidence type="ECO:0000313" key="2">
    <source>
        <dbReference type="EMBL" id="QFU99547.1"/>
    </source>
</evidence>
<protein>
    <recommendedName>
        <fullName evidence="1">HTH marR-type domain-containing protein</fullName>
    </recommendedName>
</protein>
<sequence length="175" mass="18210">MSTEATPTAPALSDAQVEAWTALVALLATLPTALDNQLKRDAGMNLYEYHVLAALAAAPGRVLPMTDLALSSQGSASRLSHAVTRLERAGWVERVSCTEAGRRTNAVLTPAGAEHLRTVADGHLREVRRLVVDTLTPEQLAQLGDAARAIVGATDPDVAASLGPTPCAGPTDPLC</sequence>
<dbReference type="Pfam" id="PF12802">
    <property type="entry name" value="MarR_2"/>
    <property type="match status" value="1"/>
</dbReference>
<keyword evidence="3" id="KW-1185">Reference proteome</keyword>
<dbReference type="InterPro" id="IPR039422">
    <property type="entry name" value="MarR/SlyA-like"/>
</dbReference>
<gene>
    <name evidence="2" type="ORF">KDY119_03078</name>
</gene>
<dbReference type="AlphaFoldDB" id="A0A5P9QDT6"/>
<evidence type="ECO:0000259" key="1">
    <source>
        <dbReference type="PROSITE" id="PS50995"/>
    </source>
</evidence>